<protein>
    <submittedName>
        <fullName evidence="1">Uncharacterized protein</fullName>
    </submittedName>
</protein>
<name>A0ACD5ZDN0_AVESA</name>
<dbReference type="Proteomes" id="UP001732700">
    <property type="component" value="Chromosome 6C"/>
</dbReference>
<reference evidence="1" key="1">
    <citation type="submission" date="2021-05" db="EMBL/GenBank/DDBJ databases">
        <authorList>
            <person name="Scholz U."/>
            <person name="Mascher M."/>
            <person name="Fiebig A."/>
        </authorList>
    </citation>
    <scope>NUCLEOTIDE SEQUENCE [LARGE SCALE GENOMIC DNA]</scope>
</reference>
<reference evidence="1" key="2">
    <citation type="submission" date="2025-09" db="UniProtKB">
        <authorList>
            <consortium name="EnsemblPlants"/>
        </authorList>
    </citation>
    <scope>IDENTIFICATION</scope>
</reference>
<sequence length="253" mass="26433">MERGGGSEAGAAGVPVAGEGAAAPTTLAGAGVVKGAGLVQGRSCKGCLFYSSVLRSKGRGPVCVGITRSIPQVPDRLVGEIELGAIQEGRHLSNFKYACAGYSIYLDDKDNPPGKGEKHAQLPIPGKGEKHAQLPIPGKGEKHAQLPICVGVELLADRAPTKQAPAQAPAHLRKEATQAHASKAGQTQAHANKAGQTRAHAKKPGQKGDDFLTKFQRNAGLVANGVARNMNRVGTYVKGTVEDILYPYRKRPK</sequence>
<organism evidence="1 2">
    <name type="scientific">Avena sativa</name>
    <name type="common">Oat</name>
    <dbReference type="NCBI Taxonomy" id="4498"/>
    <lineage>
        <taxon>Eukaryota</taxon>
        <taxon>Viridiplantae</taxon>
        <taxon>Streptophyta</taxon>
        <taxon>Embryophyta</taxon>
        <taxon>Tracheophyta</taxon>
        <taxon>Spermatophyta</taxon>
        <taxon>Magnoliopsida</taxon>
        <taxon>Liliopsida</taxon>
        <taxon>Poales</taxon>
        <taxon>Poaceae</taxon>
        <taxon>BOP clade</taxon>
        <taxon>Pooideae</taxon>
        <taxon>Poodae</taxon>
        <taxon>Poeae</taxon>
        <taxon>Poeae Chloroplast Group 1 (Aveneae type)</taxon>
        <taxon>Aveninae</taxon>
        <taxon>Avena</taxon>
    </lineage>
</organism>
<keyword evidence="2" id="KW-1185">Reference proteome</keyword>
<dbReference type="EnsemblPlants" id="AVESA.00010b.r2.6CG1138470.1">
    <property type="protein sequence ID" value="AVESA.00010b.r2.6CG1138470.1.CDS"/>
    <property type="gene ID" value="AVESA.00010b.r2.6CG1138470"/>
</dbReference>
<evidence type="ECO:0000313" key="2">
    <source>
        <dbReference type="Proteomes" id="UP001732700"/>
    </source>
</evidence>
<proteinExistence type="predicted"/>
<accession>A0ACD5ZDN0</accession>
<evidence type="ECO:0000313" key="1">
    <source>
        <dbReference type="EnsemblPlants" id="AVESA.00010b.r2.6CG1138470.1.CDS"/>
    </source>
</evidence>